<evidence type="ECO:0000313" key="3">
    <source>
        <dbReference type="EMBL" id="KAJ5398044.1"/>
    </source>
</evidence>
<proteinExistence type="predicted"/>
<sequence>MAIEYPPSTPMSSLGRELGIMFAFIGAGLVTMAIYTFAWKVVQRKNLAQDLDRRKAFHSRTAPAADTRLLGSPTAVSHGRSERIAEKMLDRYAIPTDRAELPVHGMEMGLRSSGQGQGQGHGWMNGNGNGNGHGGEGFDFGFGAGSGSGAGSGTSGPGVVGERSSVIDEIDRPDIPGL</sequence>
<accession>A0A9X0BAT7</accession>
<dbReference type="RefSeq" id="XP_056490096.1">
    <property type="nucleotide sequence ID" value="XM_056630794.1"/>
</dbReference>
<keyword evidence="2" id="KW-0472">Membrane</keyword>
<reference evidence="3" key="1">
    <citation type="submission" date="2022-12" db="EMBL/GenBank/DDBJ databases">
        <authorList>
            <person name="Petersen C."/>
        </authorList>
    </citation>
    <scope>NUCLEOTIDE SEQUENCE</scope>
    <source>
        <strain evidence="3">IBT 29677</strain>
    </source>
</reference>
<evidence type="ECO:0000256" key="1">
    <source>
        <dbReference type="SAM" id="MobiDB-lite"/>
    </source>
</evidence>
<keyword evidence="4" id="KW-1185">Reference proteome</keyword>
<dbReference type="GeneID" id="81369774"/>
<gene>
    <name evidence="3" type="ORF">N7509_006157</name>
</gene>
<feature type="transmembrane region" description="Helical" evidence="2">
    <location>
        <begin position="20"/>
        <end position="39"/>
    </location>
</feature>
<evidence type="ECO:0000313" key="4">
    <source>
        <dbReference type="Proteomes" id="UP001147747"/>
    </source>
</evidence>
<protein>
    <submittedName>
        <fullName evidence="3">Uncharacterized protein</fullName>
    </submittedName>
</protein>
<feature type="compositionally biased region" description="Gly residues" evidence="1">
    <location>
        <begin position="115"/>
        <end position="159"/>
    </location>
</feature>
<dbReference type="EMBL" id="JAPZBU010000006">
    <property type="protein sequence ID" value="KAJ5398044.1"/>
    <property type="molecule type" value="Genomic_DNA"/>
</dbReference>
<keyword evidence="2" id="KW-0812">Transmembrane</keyword>
<keyword evidence="2" id="KW-1133">Transmembrane helix</keyword>
<feature type="compositionally biased region" description="Basic and acidic residues" evidence="1">
    <location>
        <begin position="165"/>
        <end position="178"/>
    </location>
</feature>
<reference evidence="3" key="2">
    <citation type="journal article" date="2023" name="IMA Fungus">
        <title>Comparative genomic study of the Penicillium genus elucidates a diverse pangenome and 15 lateral gene transfer events.</title>
        <authorList>
            <person name="Petersen C."/>
            <person name="Sorensen T."/>
            <person name="Nielsen M.R."/>
            <person name="Sondergaard T.E."/>
            <person name="Sorensen J.L."/>
            <person name="Fitzpatrick D.A."/>
            <person name="Frisvad J.C."/>
            <person name="Nielsen K.L."/>
        </authorList>
    </citation>
    <scope>NUCLEOTIDE SEQUENCE</scope>
    <source>
        <strain evidence="3">IBT 29677</strain>
    </source>
</reference>
<organism evidence="3 4">
    <name type="scientific">Penicillium cosmopolitanum</name>
    <dbReference type="NCBI Taxonomy" id="1131564"/>
    <lineage>
        <taxon>Eukaryota</taxon>
        <taxon>Fungi</taxon>
        <taxon>Dikarya</taxon>
        <taxon>Ascomycota</taxon>
        <taxon>Pezizomycotina</taxon>
        <taxon>Eurotiomycetes</taxon>
        <taxon>Eurotiomycetidae</taxon>
        <taxon>Eurotiales</taxon>
        <taxon>Aspergillaceae</taxon>
        <taxon>Penicillium</taxon>
    </lineage>
</organism>
<comment type="caution">
    <text evidence="3">The sequence shown here is derived from an EMBL/GenBank/DDBJ whole genome shotgun (WGS) entry which is preliminary data.</text>
</comment>
<feature type="region of interest" description="Disordered" evidence="1">
    <location>
        <begin position="110"/>
        <end position="178"/>
    </location>
</feature>
<evidence type="ECO:0000256" key="2">
    <source>
        <dbReference type="SAM" id="Phobius"/>
    </source>
</evidence>
<dbReference type="AlphaFoldDB" id="A0A9X0BAT7"/>
<dbReference type="OrthoDB" id="3436553at2759"/>
<name>A0A9X0BAT7_9EURO</name>
<dbReference type="Proteomes" id="UP001147747">
    <property type="component" value="Unassembled WGS sequence"/>
</dbReference>